<dbReference type="HOGENOM" id="CLU_569591_0_0_0"/>
<dbReference type="AlphaFoldDB" id="Q1IKP6"/>
<dbReference type="SUPFAM" id="SSF48452">
    <property type="entry name" value="TPR-like"/>
    <property type="match status" value="1"/>
</dbReference>
<dbReference type="STRING" id="204669.Acid345_3553"/>
<dbReference type="InterPro" id="IPR011990">
    <property type="entry name" value="TPR-like_helical_dom_sf"/>
</dbReference>
<proteinExistence type="predicted"/>
<gene>
    <name evidence="1" type="ordered locus">Acid345_3553</name>
</gene>
<evidence type="ECO:0000313" key="1">
    <source>
        <dbReference type="EMBL" id="ABF42554.1"/>
    </source>
</evidence>
<protein>
    <recommendedName>
        <fullName evidence="3">Tetratricopeptide repeat protein</fullName>
    </recommendedName>
</protein>
<dbReference type="EMBL" id="CP000360">
    <property type="protein sequence ID" value="ABF42554.1"/>
    <property type="molecule type" value="Genomic_DNA"/>
</dbReference>
<dbReference type="Proteomes" id="UP000002432">
    <property type="component" value="Chromosome"/>
</dbReference>
<sequence length="479" mass="54369">MSSDARKPATIALLLVLILGAVGYIGYSVYARQQEIAAGQPRKTSPVPDIPDDPRTIIASWTADTNTDVDAMERYQLAAAEALAKGQYDDLEHIADEARSRKTRFAGGTWKLLELYRGLSKPIGGDNATDADWQALIGNLQTWTKKNSESITARVALADAYLNYGFFARGDDVADNVTESGARLFSERAQQARDTLEEAHRLRGDDPHWYYAMLRVALQQGWKQSEEAAVFDKAVAYEPTYYTYYRERGRYLQRKWYGKSGQFQQFADDIADRIGGDEGDRIYFEIAATCQCAYDQEFKQMKWVRVKRGYEKIQSKYDASLVKMNQMAWLATQNWDPMYAAPLFPQIGSSYSIATWQHKKYFIGAKDWTNAFLMPGGDYPIAARANLKTDVGRAYAKAVNAEFNSKYSKILNDCRTQVADQLRAFDIYADVQQDGTLFNINPHPKNQFSDCVAPKIDRQVVARPPNPNYWVRLNVPEHE</sequence>
<evidence type="ECO:0008006" key="3">
    <source>
        <dbReference type="Google" id="ProtNLM"/>
    </source>
</evidence>
<name>Q1IKP6_KORVE</name>
<accession>Q1IKP6</accession>
<dbReference type="EnsemblBacteria" id="ABF42554">
    <property type="protein sequence ID" value="ABF42554"/>
    <property type="gene ID" value="Acid345_3553"/>
</dbReference>
<dbReference type="eggNOG" id="COG2319">
    <property type="taxonomic scope" value="Bacteria"/>
</dbReference>
<dbReference type="KEGG" id="aba:Acid345_3553"/>
<evidence type="ECO:0000313" key="2">
    <source>
        <dbReference type="Proteomes" id="UP000002432"/>
    </source>
</evidence>
<dbReference type="Gene3D" id="1.25.40.10">
    <property type="entry name" value="Tetratricopeptide repeat domain"/>
    <property type="match status" value="1"/>
</dbReference>
<dbReference type="OrthoDB" id="5405920at2"/>
<reference evidence="1 2" key="1">
    <citation type="journal article" date="2009" name="Appl. Environ. Microbiol.">
        <title>Three genomes from the phylum Acidobacteria provide insight into the lifestyles of these microorganisms in soils.</title>
        <authorList>
            <person name="Ward N.L."/>
            <person name="Challacombe J.F."/>
            <person name="Janssen P.H."/>
            <person name="Henrissat B."/>
            <person name="Coutinho P.M."/>
            <person name="Wu M."/>
            <person name="Xie G."/>
            <person name="Haft D.H."/>
            <person name="Sait M."/>
            <person name="Badger J."/>
            <person name="Barabote R.D."/>
            <person name="Bradley B."/>
            <person name="Brettin T.S."/>
            <person name="Brinkac L.M."/>
            <person name="Bruce D."/>
            <person name="Creasy T."/>
            <person name="Daugherty S.C."/>
            <person name="Davidsen T.M."/>
            <person name="DeBoy R.T."/>
            <person name="Detter J.C."/>
            <person name="Dodson R.J."/>
            <person name="Durkin A.S."/>
            <person name="Ganapathy A."/>
            <person name="Gwinn-Giglio M."/>
            <person name="Han C.S."/>
            <person name="Khouri H."/>
            <person name="Kiss H."/>
            <person name="Kothari S.P."/>
            <person name="Madupu R."/>
            <person name="Nelson K.E."/>
            <person name="Nelson W.C."/>
            <person name="Paulsen I."/>
            <person name="Penn K."/>
            <person name="Ren Q."/>
            <person name="Rosovitz M.J."/>
            <person name="Selengut J.D."/>
            <person name="Shrivastava S."/>
            <person name="Sullivan S.A."/>
            <person name="Tapia R."/>
            <person name="Thompson L.S."/>
            <person name="Watkins K.L."/>
            <person name="Yang Q."/>
            <person name="Yu C."/>
            <person name="Zafar N."/>
            <person name="Zhou L."/>
            <person name="Kuske C.R."/>
        </authorList>
    </citation>
    <scope>NUCLEOTIDE SEQUENCE [LARGE SCALE GENOMIC DNA]</scope>
    <source>
        <strain evidence="1 2">Ellin345</strain>
    </source>
</reference>
<organism evidence="1 2">
    <name type="scientific">Koribacter versatilis (strain Ellin345)</name>
    <dbReference type="NCBI Taxonomy" id="204669"/>
    <lineage>
        <taxon>Bacteria</taxon>
        <taxon>Pseudomonadati</taxon>
        <taxon>Acidobacteriota</taxon>
        <taxon>Terriglobia</taxon>
        <taxon>Terriglobales</taxon>
        <taxon>Candidatus Korobacteraceae</taxon>
        <taxon>Candidatus Korobacter</taxon>
    </lineage>
</organism>
<dbReference type="RefSeq" id="WP_011524353.1">
    <property type="nucleotide sequence ID" value="NC_008009.1"/>
</dbReference>
<keyword evidence="2" id="KW-1185">Reference proteome</keyword>